<dbReference type="AlphaFoldDB" id="A0A0J1BDQ8"/>
<evidence type="ECO:0000313" key="4">
    <source>
        <dbReference type="Proteomes" id="UP000036367"/>
    </source>
</evidence>
<organism evidence="3 4">
    <name type="scientific">Rhodopirellula islandica</name>
    <dbReference type="NCBI Taxonomy" id="595434"/>
    <lineage>
        <taxon>Bacteria</taxon>
        <taxon>Pseudomonadati</taxon>
        <taxon>Planctomycetota</taxon>
        <taxon>Planctomycetia</taxon>
        <taxon>Pirellulales</taxon>
        <taxon>Pirellulaceae</taxon>
        <taxon>Rhodopirellula</taxon>
    </lineage>
</organism>
<dbReference type="Pfam" id="PF00171">
    <property type="entry name" value="Aldedh"/>
    <property type="match status" value="1"/>
</dbReference>
<dbReference type="InterPro" id="IPR015590">
    <property type="entry name" value="Aldehyde_DH_dom"/>
</dbReference>
<dbReference type="PANTHER" id="PTHR43353:SF3">
    <property type="entry name" value="ALDEHYDE DEHYDROGENASE-RELATED"/>
    <property type="match status" value="1"/>
</dbReference>
<accession>A0A0J1BDQ8</accession>
<dbReference type="EMBL" id="LECT01000026">
    <property type="protein sequence ID" value="KLU04641.1"/>
    <property type="molecule type" value="Genomic_DNA"/>
</dbReference>
<evidence type="ECO:0000259" key="2">
    <source>
        <dbReference type="Pfam" id="PF00171"/>
    </source>
</evidence>
<dbReference type="InterPro" id="IPR050740">
    <property type="entry name" value="Aldehyde_DH_Superfamily"/>
</dbReference>
<dbReference type="PATRIC" id="fig|595434.4.peg.3114"/>
<gene>
    <name evidence="3" type="ORF">RISK_003263</name>
</gene>
<dbReference type="InterPro" id="IPR016163">
    <property type="entry name" value="Ald_DH_C"/>
</dbReference>
<dbReference type="InterPro" id="IPR044151">
    <property type="entry name" value="ALDH_KGSADH"/>
</dbReference>
<dbReference type="Proteomes" id="UP000036367">
    <property type="component" value="Unassembled WGS sequence"/>
</dbReference>
<feature type="domain" description="Aldehyde dehydrogenase" evidence="2">
    <location>
        <begin position="9"/>
        <end position="306"/>
    </location>
</feature>
<keyword evidence="4" id="KW-1185">Reference proteome</keyword>
<evidence type="ECO:0000256" key="1">
    <source>
        <dbReference type="ARBA" id="ARBA00023002"/>
    </source>
</evidence>
<dbReference type="Gene3D" id="3.40.309.10">
    <property type="entry name" value="Aldehyde Dehydrogenase, Chain A, domain 2"/>
    <property type="match status" value="1"/>
</dbReference>
<dbReference type="SUPFAM" id="SSF53720">
    <property type="entry name" value="ALDH-like"/>
    <property type="match status" value="1"/>
</dbReference>
<protein>
    <submittedName>
        <fullName evidence="3">Ketoglutarate semialdehyde dehydrogenase</fullName>
        <ecNumber evidence="3">1.2.1.26</ecNumber>
    </submittedName>
</protein>
<dbReference type="GO" id="GO:0047533">
    <property type="term" value="F:2,5-dioxovalerate dehydrogenase (NADP+) activity"/>
    <property type="evidence" value="ECO:0007669"/>
    <property type="project" value="UniProtKB-EC"/>
</dbReference>
<dbReference type="Gene3D" id="3.40.605.10">
    <property type="entry name" value="Aldehyde Dehydrogenase, Chain A, domain 1"/>
    <property type="match status" value="1"/>
</dbReference>
<dbReference type="PANTHER" id="PTHR43353">
    <property type="entry name" value="SUCCINATE-SEMIALDEHYDE DEHYDROGENASE, MITOCHONDRIAL"/>
    <property type="match status" value="1"/>
</dbReference>
<comment type="caution">
    <text evidence="3">The sequence shown here is derived from an EMBL/GenBank/DDBJ whole genome shotgun (WGS) entry which is preliminary data.</text>
</comment>
<dbReference type="STRING" id="595434.RISK_003263"/>
<sequence length="495" mass="53543">MTHAFQATCAATGEFLPGEFAEATAAQIDFACGRAAEAAVQIRELTPDQLGEFLSAVATEIRSRREEIVSRCELETGYLNARVEGEFDRAMGQLDLFARLAVERPWDRVTSEAADPDRKPFPKPSMTRRFVPVGPVAVFGACNFPLAISVIGNDFVAAVATGNPVVVKSHPSHPGTCELLGNAVKEVVKRLKLPLGTFELLHGRTPETSVRVISHPAIAAVGFTGSPQGGRALAKAILDRENPIPIFAELGSTNPVFITPDAMAVRAKAIAEGFAGSLRFGNGHMCTKPGVVVIQERDADAFIAATRGIFAKQPNLPMLSGPVAEAFDRGIEQLRAAKEVDSLFVAEAIETEGPWHRGAHWFGMNAETAIRERWLHSETFGPVSILVRCRGEAEMLRVAEGFHGSLTTTLHAETSENEFTQCWRRIAERFGGRIILNGWPTGMEIGSATQHGGPFPASLDGRSTSVGHASLERFVRPLCFQNWPEDVMLAKRSGP</sequence>
<evidence type="ECO:0000313" key="3">
    <source>
        <dbReference type="EMBL" id="KLU04641.1"/>
    </source>
</evidence>
<proteinExistence type="predicted"/>
<dbReference type="CDD" id="cd07129">
    <property type="entry name" value="ALDH_KGSADH"/>
    <property type="match status" value="1"/>
</dbReference>
<dbReference type="EC" id="1.2.1.26" evidence="3"/>
<reference evidence="3" key="1">
    <citation type="submission" date="2015-05" db="EMBL/GenBank/DDBJ databases">
        <title>Permanent draft genome of Rhodopirellula islandicus K833.</title>
        <authorList>
            <person name="Kizina J."/>
            <person name="Richter M."/>
            <person name="Glockner F.O."/>
            <person name="Harder J."/>
        </authorList>
    </citation>
    <scope>NUCLEOTIDE SEQUENCE [LARGE SCALE GENOMIC DNA]</scope>
    <source>
        <strain evidence="3">K833</strain>
    </source>
</reference>
<dbReference type="InterPro" id="IPR016161">
    <property type="entry name" value="Ald_DH/histidinol_DH"/>
</dbReference>
<dbReference type="InterPro" id="IPR016162">
    <property type="entry name" value="Ald_DH_N"/>
</dbReference>
<dbReference type="RefSeq" id="WP_390173932.1">
    <property type="nucleotide sequence ID" value="NZ_LECT01000026.1"/>
</dbReference>
<name>A0A0J1BDQ8_RHOIS</name>
<keyword evidence="1 3" id="KW-0560">Oxidoreductase</keyword>